<feature type="domain" description="Trimeric autotransporter adhesin YadA-like stalk" evidence="2">
    <location>
        <begin position="193"/>
        <end position="219"/>
    </location>
</feature>
<evidence type="ECO:0000259" key="3">
    <source>
        <dbReference type="Pfam" id="PF21939"/>
    </source>
</evidence>
<evidence type="ECO:0000313" key="4">
    <source>
        <dbReference type="EMBL" id="DAG00527.1"/>
    </source>
</evidence>
<sequence length="395" mass="42850">MNKLKVESLKVNVLKALQLKKAKADNKYKDDQVYIQEPDEMIQNFEDIQNLKESKQDKLKAGNSITISSDNEINANVDLTPYYTKSQTAKLFMGRDETYTKEEIDERTGINGLLAGDNISISAESGRTKIATTIAYKLRDKAMSIGNSILGRGTSVGVNASATGENSVALGADSVATLANQVSVGNDTTKRIISNVADGIEANDAVTVGQLNKKLSSALDQLNRLAGQLYPVGSIYMNVNNVEPSVIFGGSWERMPSGRMLVNSGDGFNLGQVGGEKEHRLTEDELASHSHDVNNINGNTTSTAKLVGKFSSSIRPNRGITDVPYRDGFGIVSKESEYGIHAKDGGNSSPGRNYVIDASHNHTINLNINMLPSGKNQPHNNMPPYIVVNMWKRIS</sequence>
<dbReference type="InterPro" id="IPR011049">
    <property type="entry name" value="Serralysin-like_metalloprot_C"/>
</dbReference>
<evidence type="ECO:0000259" key="2">
    <source>
        <dbReference type="Pfam" id="PF05662"/>
    </source>
</evidence>
<dbReference type="InterPro" id="IPR008635">
    <property type="entry name" value="Coiled_stalk_dom"/>
</dbReference>
<protein>
    <submittedName>
        <fullName evidence="4">Baseplate wedge protein</fullName>
    </submittedName>
</protein>
<accession>A0A8S5V1N4</accession>
<dbReference type="Pfam" id="PF05662">
    <property type="entry name" value="YadA_stalk"/>
    <property type="match status" value="1"/>
</dbReference>
<dbReference type="SUPFAM" id="SSF88874">
    <property type="entry name" value="Receptor-binding domain of short tail fibre protein gp12"/>
    <property type="match status" value="1"/>
</dbReference>
<reference evidence="4" key="1">
    <citation type="journal article" date="2021" name="Proc. Natl. Acad. Sci. U.S.A.">
        <title>A Catalog of Tens of Thousands of Viruses from Human Metagenomes Reveals Hidden Associations with Chronic Diseases.</title>
        <authorList>
            <person name="Tisza M.J."/>
            <person name="Buck C.B."/>
        </authorList>
    </citation>
    <scope>NUCLEOTIDE SEQUENCE</scope>
    <source>
        <strain evidence="4">CtJ2i1</strain>
    </source>
</reference>
<evidence type="ECO:0000259" key="1">
    <source>
        <dbReference type="Pfam" id="PF05658"/>
    </source>
</evidence>
<feature type="domain" description="Baseplate structural protein Gp10 C-terminal" evidence="3">
    <location>
        <begin position="228"/>
        <end position="394"/>
    </location>
</feature>
<feature type="domain" description="Trimeric autotransporter adhesin YadA-like head" evidence="1">
    <location>
        <begin position="154"/>
        <end position="174"/>
    </location>
</feature>
<organism evidence="4">
    <name type="scientific">Myoviridae sp. ctJ2i1</name>
    <dbReference type="NCBI Taxonomy" id="2825079"/>
    <lineage>
        <taxon>Viruses</taxon>
        <taxon>Duplodnaviria</taxon>
        <taxon>Heunggongvirae</taxon>
        <taxon>Uroviricota</taxon>
        <taxon>Caudoviricetes</taxon>
    </lineage>
</organism>
<dbReference type="SUPFAM" id="SSF101967">
    <property type="entry name" value="Adhesin YadA, collagen-binding domain"/>
    <property type="match status" value="1"/>
</dbReference>
<dbReference type="Gene3D" id="2.150.10.10">
    <property type="entry name" value="Serralysin-like metalloprotease, C-terminal"/>
    <property type="match status" value="1"/>
</dbReference>
<dbReference type="GO" id="GO:0019867">
    <property type="term" value="C:outer membrane"/>
    <property type="evidence" value="ECO:0007669"/>
    <property type="project" value="InterPro"/>
</dbReference>
<dbReference type="Pfam" id="PF21939">
    <property type="entry name" value="Gp10_C"/>
    <property type="match status" value="1"/>
</dbReference>
<dbReference type="InterPro" id="IPR008640">
    <property type="entry name" value="Adhesin_Head_dom"/>
</dbReference>
<proteinExistence type="predicted"/>
<name>A0A8S5V1N4_9CAUD</name>
<dbReference type="EMBL" id="BK016182">
    <property type="protein sequence ID" value="DAG00527.1"/>
    <property type="molecule type" value="Genomic_DNA"/>
</dbReference>
<dbReference type="Pfam" id="PF05658">
    <property type="entry name" value="YadA_head"/>
    <property type="match status" value="1"/>
</dbReference>
<dbReference type="InterPro" id="IPR053827">
    <property type="entry name" value="Gp10_C"/>
</dbReference>